<comment type="caution">
    <text evidence="1">The sequence shown here is derived from an EMBL/GenBank/DDBJ whole genome shotgun (WGS) entry which is preliminary data.</text>
</comment>
<gene>
    <name evidence="1" type="ORF">BU25DRAFT_325919</name>
</gene>
<evidence type="ECO:0000313" key="1">
    <source>
        <dbReference type="EMBL" id="KAF2629229.1"/>
    </source>
</evidence>
<sequence>EIKAWIDQCRDTHQVCSTSANEGTSRPKRLLRLDKDICLASPTEPVRFAALSYCWGTNKQPITTNANLTTRYGYLEFSNLPKTLKDAIFVCRGLGLSYIWIDSLCIVQDDGEEWATEAAKMADIYSSAHVVLAASLAADATQGFLHPRHRPFEIVRRAHTVRANLDHLPLSRRGWAMQEGVLATRIVHFCPDEVLFQCKTGSRCECQGEEPNHIIRPAYNLATWPPTDPQTLRALSLDDGAGYQFFVEWTRVAREFSSRSLSYASDALPALSGIARRTQSLHPGQYIAGMWEKGFCFQLGWYLNSRTESAKIVLTRPTFSWITAPRSITYALAYQPVPVCALLHAQSTPATMDPFGRIISASVTLRG</sequence>
<feature type="non-terminal residue" evidence="1">
    <location>
        <position position="1"/>
    </location>
</feature>
<keyword evidence="2" id="KW-1185">Reference proteome</keyword>
<reference evidence="1" key="1">
    <citation type="journal article" date="2020" name="Stud. Mycol.">
        <title>101 Dothideomycetes genomes: a test case for predicting lifestyles and emergence of pathogens.</title>
        <authorList>
            <person name="Haridas S."/>
            <person name="Albert R."/>
            <person name="Binder M."/>
            <person name="Bloem J."/>
            <person name="Labutti K."/>
            <person name="Salamov A."/>
            <person name="Andreopoulos B."/>
            <person name="Baker S."/>
            <person name="Barry K."/>
            <person name="Bills G."/>
            <person name="Bluhm B."/>
            <person name="Cannon C."/>
            <person name="Castanera R."/>
            <person name="Culley D."/>
            <person name="Daum C."/>
            <person name="Ezra D."/>
            <person name="Gonzalez J."/>
            <person name="Henrissat B."/>
            <person name="Kuo A."/>
            <person name="Liang C."/>
            <person name="Lipzen A."/>
            <person name="Lutzoni F."/>
            <person name="Magnuson J."/>
            <person name="Mondo S."/>
            <person name="Nolan M."/>
            <person name="Ohm R."/>
            <person name="Pangilinan J."/>
            <person name="Park H.-J."/>
            <person name="Ramirez L."/>
            <person name="Alfaro M."/>
            <person name="Sun H."/>
            <person name="Tritt A."/>
            <person name="Yoshinaga Y."/>
            <person name="Zwiers L.-H."/>
            <person name="Turgeon B."/>
            <person name="Goodwin S."/>
            <person name="Spatafora J."/>
            <person name="Crous P."/>
            <person name="Grigoriev I."/>
        </authorList>
    </citation>
    <scope>NUCLEOTIDE SEQUENCE</scope>
    <source>
        <strain evidence="1">CBS 525.71</strain>
    </source>
</reference>
<dbReference type="EMBL" id="MU006710">
    <property type="protein sequence ID" value="KAF2629229.1"/>
    <property type="molecule type" value="Genomic_DNA"/>
</dbReference>
<protein>
    <submittedName>
        <fullName evidence="1">HET-domain-containing protein</fullName>
    </submittedName>
</protein>
<evidence type="ECO:0000313" key="2">
    <source>
        <dbReference type="Proteomes" id="UP000799754"/>
    </source>
</evidence>
<organism evidence="1 2">
    <name type="scientific">Macroventuria anomochaeta</name>
    <dbReference type="NCBI Taxonomy" id="301207"/>
    <lineage>
        <taxon>Eukaryota</taxon>
        <taxon>Fungi</taxon>
        <taxon>Dikarya</taxon>
        <taxon>Ascomycota</taxon>
        <taxon>Pezizomycotina</taxon>
        <taxon>Dothideomycetes</taxon>
        <taxon>Pleosporomycetidae</taxon>
        <taxon>Pleosporales</taxon>
        <taxon>Pleosporineae</taxon>
        <taxon>Didymellaceae</taxon>
        <taxon>Macroventuria</taxon>
    </lineage>
</organism>
<accession>A0ACB6S7P0</accession>
<name>A0ACB6S7P0_9PLEO</name>
<dbReference type="Proteomes" id="UP000799754">
    <property type="component" value="Unassembled WGS sequence"/>
</dbReference>
<proteinExistence type="predicted"/>
<feature type="non-terminal residue" evidence="1">
    <location>
        <position position="367"/>
    </location>
</feature>